<sequence>MADPETDYGITWDEDGFVDILQSTFFDVNPRVDLTVKDYLECTLIYLVEAINEHFKGIEWRISTSP</sequence>
<evidence type="ECO:0000313" key="2">
    <source>
        <dbReference type="Proteomes" id="UP000233837"/>
    </source>
</evidence>
<proteinExistence type="predicted"/>
<dbReference type="Proteomes" id="UP000233837">
    <property type="component" value="Unassembled WGS sequence"/>
</dbReference>
<reference evidence="1 2" key="1">
    <citation type="journal article" date="2016" name="Sci. Rep.">
        <title>The Dendrobium catenatum Lindl. genome sequence provides insights into polysaccharide synthase, floral development and adaptive evolution.</title>
        <authorList>
            <person name="Zhang G.Q."/>
            <person name="Xu Q."/>
            <person name="Bian C."/>
            <person name="Tsai W.C."/>
            <person name="Yeh C.M."/>
            <person name="Liu K.W."/>
            <person name="Yoshida K."/>
            <person name="Zhang L.S."/>
            <person name="Chang S.B."/>
            <person name="Chen F."/>
            <person name="Shi Y."/>
            <person name="Su Y.Y."/>
            <person name="Zhang Y.Q."/>
            <person name="Chen L.J."/>
            <person name="Yin Y."/>
            <person name="Lin M."/>
            <person name="Huang H."/>
            <person name="Deng H."/>
            <person name="Wang Z.W."/>
            <person name="Zhu S.L."/>
            <person name="Zhao X."/>
            <person name="Deng C."/>
            <person name="Niu S.C."/>
            <person name="Huang J."/>
            <person name="Wang M."/>
            <person name="Liu G.H."/>
            <person name="Yang H.J."/>
            <person name="Xiao X.J."/>
            <person name="Hsiao Y.Y."/>
            <person name="Wu W.L."/>
            <person name="Chen Y.Y."/>
            <person name="Mitsuda N."/>
            <person name="Ohme-Takagi M."/>
            <person name="Luo Y.B."/>
            <person name="Van de Peer Y."/>
            <person name="Liu Z.J."/>
        </authorList>
    </citation>
    <scope>NUCLEOTIDE SEQUENCE [LARGE SCALE GENOMIC DNA]</scope>
    <source>
        <tissue evidence="1">The whole plant</tissue>
    </source>
</reference>
<gene>
    <name evidence="1" type="ORF">MA16_Dca014864</name>
</gene>
<dbReference type="AlphaFoldDB" id="A0A2I0V6T2"/>
<evidence type="ECO:0000313" key="1">
    <source>
        <dbReference type="EMBL" id="PKU59122.1"/>
    </source>
</evidence>
<name>A0A2I0V6T2_9ASPA</name>
<dbReference type="EMBL" id="KZ504159">
    <property type="protein sequence ID" value="PKU59122.1"/>
    <property type="molecule type" value="Genomic_DNA"/>
</dbReference>
<organism evidence="1 2">
    <name type="scientific">Dendrobium catenatum</name>
    <dbReference type="NCBI Taxonomy" id="906689"/>
    <lineage>
        <taxon>Eukaryota</taxon>
        <taxon>Viridiplantae</taxon>
        <taxon>Streptophyta</taxon>
        <taxon>Embryophyta</taxon>
        <taxon>Tracheophyta</taxon>
        <taxon>Spermatophyta</taxon>
        <taxon>Magnoliopsida</taxon>
        <taxon>Liliopsida</taxon>
        <taxon>Asparagales</taxon>
        <taxon>Orchidaceae</taxon>
        <taxon>Epidendroideae</taxon>
        <taxon>Malaxideae</taxon>
        <taxon>Dendrobiinae</taxon>
        <taxon>Dendrobium</taxon>
    </lineage>
</organism>
<accession>A0A2I0V6T2</accession>
<reference evidence="1 2" key="2">
    <citation type="journal article" date="2017" name="Nature">
        <title>The Apostasia genome and the evolution of orchids.</title>
        <authorList>
            <person name="Zhang G.Q."/>
            <person name="Liu K.W."/>
            <person name="Li Z."/>
            <person name="Lohaus R."/>
            <person name="Hsiao Y.Y."/>
            <person name="Niu S.C."/>
            <person name="Wang J.Y."/>
            <person name="Lin Y.C."/>
            <person name="Xu Q."/>
            <person name="Chen L.J."/>
            <person name="Yoshida K."/>
            <person name="Fujiwara S."/>
            <person name="Wang Z.W."/>
            <person name="Zhang Y.Q."/>
            <person name="Mitsuda N."/>
            <person name="Wang M."/>
            <person name="Liu G.H."/>
            <person name="Pecoraro L."/>
            <person name="Huang H.X."/>
            <person name="Xiao X.J."/>
            <person name="Lin M."/>
            <person name="Wu X.Y."/>
            <person name="Wu W.L."/>
            <person name="Chen Y.Y."/>
            <person name="Chang S.B."/>
            <person name="Sakamoto S."/>
            <person name="Ohme-Takagi M."/>
            <person name="Yagi M."/>
            <person name="Zeng S.J."/>
            <person name="Shen C.Y."/>
            <person name="Yeh C.M."/>
            <person name="Luo Y.B."/>
            <person name="Tsai W.C."/>
            <person name="Van de Peer Y."/>
            <person name="Liu Z.J."/>
        </authorList>
    </citation>
    <scope>NUCLEOTIDE SEQUENCE [LARGE SCALE GENOMIC DNA]</scope>
    <source>
        <tissue evidence="1">The whole plant</tissue>
    </source>
</reference>
<protein>
    <submittedName>
        <fullName evidence="1">Uncharacterized protein</fullName>
    </submittedName>
</protein>
<keyword evidence="2" id="KW-1185">Reference proteome</keyword>